<reference evidence="1" key="1">
    <citation type="submission" date="2011-11" db="EMBL/GenBank/DDBJ databases">
        <title>The Genome Sequence of Fusarium oxysporum Cotton.</title>
        <authorList>
            <consortium name="The Broad Institute Genome Sequencing Platform"/>
            <person name="Ma L.-J."/>
            <person name="Gale L.R."/>
            <person name="Schwartz D.C."/>
            <person name="Zhou S."/>
            <person name="Corby-Kistler H."/>
            <person name="Young S.K."/>
            <person name="Zeng Q."/>
            <person name="Gargeya S."/>
            <person name="Fitzgerald M."/>
            <person name="Haas B."/>
            <person name="Abouelleil A."/>
            <person name="Alvarado L."/>
            <person name="Arachchi H.M."/>
            <person name="Berlin A."/>
            <person name="Brown A."/>
            <person name="Chapman S.B."/>
            <person name="Chen Z."/>
            <person name="Dunbar C."/>
            <person name="Freedman E."/>
            <person name="Gearin G."/>
            <person name="Goldberg J."/>
            <person name="Griggs A."/>
            <person name="Gujja S."/>
            <person name="Heiman D."/>
            <person name="Howarth C."/>
            <person name="Larson L."/>
            <person name="Lui A."/>
            <person name="MacDonald P.J.P."/>
            <person name="Montmayeur A."/>
            <person name="Murphy C."/>
            <person name="Neiman D."/>
            <person name="Pearson M."/>
            <person name="Priest M."/>
            <person name="Roberts A."/>
            <person name="Saif S."/>
            <person name="Shea T."/>
            <person name="Shenoy N."/>
            <person name="Sisk P."/>
            <person name="Stolte C."/>
            <person name="Sykes S."/>
            <person name="Wortman J."/>
            <person name="Nusbaum C."/>
            <person name="Birren B."/>
        </authorList>
    </citation>
    <scope>NUCLEOTIDE SEQUENCE [LARGE SCALE GENOMIC DNA]</scope>
    <source>
        <strain evidence="1">25433</strain>
    </source>
</reference>
<accession>X0LY93</accession>
<sequence>MLFADWLRDITTKSYATSSTLKGSRNEVIRLYTSQSRDAKSDAILNPSVARGRAG</sequence>
<dbReference type="EMBL" id="JH658149">
    <property type="protein sequence ID" value="EXM13430.1"/>
    <property type="molecule type" value="Genomic_DNA"/>
</dbReference>
<reference evidence="1" key="2">
    <citation type="submission" date="2012-05" db="EMBL/GenBank/DDBJ databases">
        <title>The Genome Annotation of Fusarium oxysporum Cotton.</title>
        <authorList>
            <consortium name="The Broad Institute Genomics Platform"/>
            <person name="Ma L.-J."/>
            <person name="Corby-Kistler H."/>
            <person name="Broz K."/>
            <person name="Gale L.R."/>
            <person name="Jonkers W."/>
            <person name="O'Donnell K."/>
            <person name="Ploetz R."/>
            <person name="Steinberg C."/>
            <person name="Schwartz D.C."/>
            <person name="VanEtten H."/>
            <person name="Zhou S."/>
            <person name="Young S.K."/>
            <person name="Zeng Q."/>
            <person name="Gargeya S."/>
            <person name="Fitzgerald M."/>
            <person name="Abouelleil A."/>
            <person name="Alvarado L."/>
            <person name="Chapman S.B."/>
            <person name="Gainer-Dewar J."/>
            <person name="Goldberg J."/>
            <person name="Griggs A."/>
            <person name="Gujja S."/>
            <person name="Hansen M."/>
            <person name="Howarth C."/>
            <person name="Imamovic A."/>
            <person name="Ireland A."/>
            <person name="Larimer J."/>
            <person name="McCowan C."/>
            <person name="Murphy C."/>
            <person name="Pearson M."/>
            <person name="Poon T.W."/>
            <person name="Priest M."/>
            <person name="Roberts A."/>
            <person name="Saif S."/>
            <person name="Shea T."/>
            <person name="Sykes S."/>
            <person name="Wortman J."/>
            <person name="Nusbaum C."/>
            <person name="Birren B."/>
        </authorList>
    </citation>
    <scope>NUCLEOTIDE SEQUENCE</scope>
    <source>
        <strain evidence="1">25433</strain>
    </source>
</reference>
<gene>
    <name evidence="1" type="ORF">FOTG_18123</name>
</gene>
<dbReference type="Proteomes" id="UP000030701">
    <property type="component" value="Unassembled WGS sequence"/>
</dbReference>
<dbReference type="AlphaFoldDB" id="X0LY93"/>
<name>X0LY93_FUSOX</name>
<evidence type="ECO:0000313" key="1">
    <source>
        <dbReference type="EMBL" id="EXM13430.1"/>
    </source>
</evidence>
<proteinExistence type="predicted"/>
<dbReference type="HOGENOM" id="CLU_3032422_0_0_1"/>
<organism evidence="1">
    <name type="scientific">Fusarium oxysporum f. sp. vasinfectum 25433</name>
    <dbReference type="NCBI Taxonomy" id="1089449"/>
    <lineage>
        <taxon>Eukaryota</taxon>
        <taxon>Fungi</taxon>
        <taxon>Dikarya</taxon>
        <taxon>Ascomycota</taxon>
        <taxon>Pezizomycotina</taxon>
        <taxon>Sordariomycetes</taxon>
        <taxon>Hypocreomycetidae</taxon>
        <taxon>Hypocreales</taxon>
        <taxon>Nectriaceae</taxon>
        <taxon>Fusarium</taxon>
        <taxon>Fusarium oxysporum species complex</taxon>
    </lineage>
</organism>
<protein>
    <submittedName>
        <fullName evidence="1">Uncharacterized protein</fullName>
    </submittedName>
</protein>